<dbReference type="GO" id="GO:0006950">
    <property type="term" value="P:response to stress"/>
    <property type="evidence" value="ECO:0007669"/>
    <property type="project" value="TreeGrafter"/>
</dbReference>
<sequence>MAMPDRPCPVDDLLTAARSLTRDLSSILEPDLGLTVDQWRTLRRLDPLSGVTMTDLGEGLGAPAATTTRLVDSLVDRGLVHRRATDGDRRRVLVLQTQEGAQLARRADSIVSEHSAALLSRARGQHQHAEHVPTAPR</sequence>
<dbReference type="Proteomes" id="UP000431092">
    <property type="component" value="Unassembled WGS sequence"/>
</dbReference>
<dbReference type="GO" id="GO:0003700">
    <property type="term" value="F:DNA-binding transcription factor activity"/>
    <property type="evidence" value="ECO:0007669"/>
    <property type="project" value="InterPro"/>
</dbReference>
<name>A0A6I3IBV3_9MICO</name>
<dbReference type="PRINTS" id="PR00598">
    <property type="entry name" value="HTHMARR"/>
</dbReference>
<dbReference type="Pfam" id="PF12802">
    <property type="entry name" value="MarR_2"/>
    <property type="match status" value="1"/>
</dbReference>
<dbReference type="Gene3D" id="1.10.10.10">
    <property type="entry name" value="Winged helix-like DNA-binding domain superfamily/Winged helix DNA-binding domain"/>
    <property type="match status" value="1"/>
</dbReference>
<proteinExistence type="predicted"/>
<dbReference type="EMBL" id="WLVL01000017">
    <property type="protein sequence ID" value="MTB71167.1"/>
    <property type="molecule type" value="Genomic_DNA"/>
</dbReference>
<reference evidence="2 3" key="1">
    <citation type="submission" date="2019-11" db="EMBL/GenBank/DDBJ databases">
        <title>Whole genome sequencing identifies a novel species of the genus Arsenicicoccus isolated from human blood.</title>
        <authorList>
            <person name="Jeong J.H."/>
            <person name="Kweon O.J."/>
            <person name="Kim H.R."/>
            <person name="Kim T.-H."/>
            <person name="Ha S.-M."/>
            <person name="Lee M.-K."/>
        </authorList>
    </citation>
    <scope>NUCLEOTIDE SEQUENCE [LARGE SCALE GENOMIC DNA]</scope>
    <source>
        <strain evidence="2 3">MKL-02</strain>
    </source>
</reference>
<dbReference type="InterPro" id="IPR036390">
    <property type="entry name" value="WH_DNA-bd_sf"/>
</dbReference>
<dbReference type="SMART" id="SM00347">
    <property type="entry name" value="HTH_MARR"/>
    <property type="match status" value="1"/>
</dbReference>
<dbReference type="InterPro" id="IPR000835">
    <property type="entry name" value="HTH_MarR-typ"/>
</dbReference>
<dbReference type="PANTHER" id="PTHR33164">
    <property type="entry name" value="TRANSCRIPTIONAL REGULATOR, MARR FAMILY"/>
    <property type="match status" value="1"/>
</dbReference>
<evidence type="ECO:0000313" key="2">
    <source>
        <dbReference type="EMBL" id="MTB71167.1"/>
    </source>
</evidence>
<protein>
    <submittedName>
        <fullName evidence="2">MarR family transcriptional regulator</fullName>
    </submittedName>
</protein>
<accession>A0A6I3IBV3</accession>
<gene>
    <name evidence="2" type="ORF">GGG17_04095</name>
</gene>
<organism evidence="2 3">
    <name type="scientific">Arsenicicoccus cauae</name>
    <dbReference type="NCBI Taxonomy" id="2663847"/>
    <lineage>
        <taxon>Bacteria</taxon>
        <taxon>Bacillati</taxon>
        <taxon>Actinomycetota</taxon>
        <taxon>Actinomycetes</taxon>
        <taxon>Micrococcales</taxon>
        <taxon>Intrasporangiaceae</taxon>
        <taxon>Arsenicicoccus</taxon>
    </lineage>
</organism>
<dbReference type="PANTHER" id="PTHR33164:SF43">
    <property type="entry name" value="HTH-TYPE TRANSCRIPTIONAL REPRESSOR YETL"/>
    <property type="match status" value="1"/>
</dbReference>
<evidence type="ECO:0000259" key="1">
    <source>
        <dbReference type="PROSITE" id="PS50995"/>
    </source>
</evidence>
<dbReference type="InterPro" id="IPR036388">
    <property type="entry name" value="WH-like_DNA-bd_sf"/>
</dbReference>
<feature type="domain" description="HTH marR-type" evidence="1">
    <location>
        <begin position="6"/>
        <end position="137"/>
    </location>
</feature>
<comment type="caution">
    <text evidence="2">The sequence shown here is derived from an EMBL/GenBank/DDBJ whole genome shotgun (WGS) entry which is preliminary data.</text>
</comment>
<keyword evidence="3" id="KW-1185">Reference proteome</keyword>
<evidence type="ECO:0000313" key="3">
    <source>
        <dbReference type="Proteomes" id="UP000431092"/>
    </source>
</evidence>
<dbReference type="AlphaFoldDB" id="A0A6I3IBV3"/>
<dbReference type="InterPro" id="IPR039422">
    <property type="entry name" value="MarR/SlyA-like"/>
</dbReference>
<dbReference type="RefSeq" id="WP_154592499.1">
    <property type="nucleotide sequence ID" value="NZ_CP171001.1"/>
</dbReference>
<dbReference type="SUPFAM" id="SSF46785">
    <property type="entry name" value="Winged helix' DNA-binding domain"/>
    <property type="match status" value="1"/>
</dbReference>
<dbReference type="PROSITE" id="PS50995">
    <property type="entry name" value="HTH_MARR_2"/>
    <property type="match status" value="1"/>
</dbReference>